<dbReference type="PANTHER" id="PTHR21562">
    <property type="entry name" value="NOTUM-RELATED"/>
    <property type="match status" value="1"/>
</dbReference>
<keyword evidence="7" id="KW-0812">Transmembrane</keyword>
<dbReference type="EMBL" id="CAXHTB010000006">
    <property type="protein sequence ID" value="CAL0308235.1"/>
    <property type="molecule type" value="Genomic_DNA"/>
</dbReference>
<protein>
    <recommendedName>
        <fullName evidence="6">Pectin acetylesterase</fullName>
        <ecNumber evidence="6">3.1.1.-</ecNumber>
    </recommendedName>
</protein>
<name>A0AAV1WFU3_LUPLU</name>
<dbReference type="PANTHER" id="PTHR21562:SF93">
    <property type="entry name" value="PECTIN ACETYLESTERASE 8"/>
    <property type="match status" value="1"/>
</dbReference>
<proteinExistence type="inferred from homology"/>
<keyword evidence="7" id="KW-1133">Transmembrane helix</keyword>
<dbReference type="InterPro" id="IPR004963">
    <property type="entry name" value="PAE/NOTUM"/>
</dbReference>
<evidence type="ECO:0000256" key="7">
    <source>
        <dbReference type="SAM" id="Phobius"/>
    </source>
</evidence>
<evidence type="ECO:0000256" key="4">
    <source>
        <dbReference type="ARBA" id="ARBA00022512"/>
    </source>
</evidence>
<keyword evidence="9" id="KW-1185">Reference proteome</keyword>
<keyword evidence="6" id="KW-0378">Hydrolase</keyword>
<feature type="transmembrane region" description="Helical" evidence="7">
    <location>
        <begin position="110"/>
        <end position="141"/>
    </location>
</feature>
<keyword evidence="4 6" id="KW-0134">Cell wall</keyword>
<keyword evidence="7" id="KW-0472">Membrane</keyword>
<evidence type="ECO:0000256" key="6">
    <source>
        <dbReference type="RuleBase" id="RU363114"/>
    </source>
</evidence>
<dbReference type="GO" id="GO:0052793">
    <property type="term" value="F:pectin acetylesterase activity"/>
    <property type="evidence" value="ECO:0007669"/>
    <property type="project" value="TreeGrafter"/>
</dbReference>
<evidence type="ECO:0000256" key="3">
    <source>
        <dbReference type="ARBA" id="ARBA00005784"/>
    </source>
</evidence>
<dbReference type="EC" id="3.1.1.-" evidence="6"/>
<comment type="similarity">
    <text evidence="3 6">Belongs to the pectinacetylesterase family.</text>
</comment>
<dbReference type="Proteomes" id="UP001497480">
    <property type="component" value="Unassembled WGS sequence"/>
</dbReference>
<comment type="subcellular location">
    <subcellularLocation>
        <location evidence="2 6">Secreted</location>
        <location evidence="2 6">Cell wall</location>
    </subcellularLocation>
</comment>
<accession>A0AAV1WFU3</accession>
<dbReference type="GO" id="GO:0071555">
    <property type="term" value="P:cell wall organization"/>
    <property type="evidence" value="ECO:0007669"/>
    <property type="project" value="UniProtKB-KW"/>
</dbReference>
<evidence type="ECO:0000256" key="1">
    <source>
        <dbReference type="ARBA" id="ARBA00003534"/>
    </source>
</evidence>
<keyword evidence="6" id="KW-0964">Secreted</keyword>
<comment type="function">
    <text evidence="1 6">Hydrolyzes acetyl esters in homogalacturonan regions of pectin. In type I primary cell wall, galacturonic acid residues of pectin can be acetylated at the O-2 and O-3 positions. Decreasing the degree of acetylation of pectin gels in vitro alters their physical properties.</text>
</comment>
<gene>
    <name evidence="8" type="ORF">LLUT_LOCUS9295</name>
</gene>
<evidence type="ECO:0000256" key="5">
    <source>
        <dbReference type="ARBA" id="ARBA00023316"/>
    </source>
</evidence>
<sequence>MVKAYGGGWCNNVITCLTRKYNRLGSSKQMAKLIAFSGILGNKQPFNPDFYNWNRIKVRYCDGASFTGDVEAVNPVTKLHFRGTRVFTTVIENLLAPGMKNAGNIGDIDLLLLCVFFSFHGFWWMVALIKLVLLLSHFFFFACSETNVLRCSLPQRIWSILSVES</sequence>
<dbReference type="Pfam" id="PF03283">
    <property type="entry name" value="PAE"/>
    <property type="match status" value="1"/>
</dbReference>
<comment type="caution">
    <text evidence="8">The sequence shown here is derived from an EMBL/GenBank/DDBJ whole genome shotgun (WGS) entry which is preliminary data.</text>
</comment>
<keyword evidence="5 6" id="KW-0961">Cell wall biogenesis/degradation</keyword>
<dbReference type="GO" id="GO:0009505">
    <property type="term" value="C:plant-type cell wall"/>
    <property type="evidence" value="ECO:0007669"/>
    <property type="project" value="TreeGrafter"/>
</dbReference>
<evidence type="ECO:0000313" key="9">
    <source>
        <dbReference type="Proteomes" id="UP001497480"/>
    </source>
</evidence>
<organism evidence="8 9">
    <name type="scientific">Lupinus luteus</name>
    <name type="common">European yellow lupine</name>
    <dbReference type="NCBI Taxonomy" id="3873"/>
    <lineage>
        <taxon>Eukaryota</taxon>
        <taxon>Viridiplantae</taxon>
        <taxon>Streptophyta</taxon>
        <taxon>Embryophyta</taxon>
        <taxon>Tracheophyta</taxon>
        <taxon>Spermatophyta</taxon>
        <taxon>Magnoliopsida</taxon>
        <taxon>eudicotyledons</taxon>
        <taxon>Gunneridae</taxon>
        <taxon>Pentapetalae</taxon>
        <taxon>rosids</taxon>
        <taxon>fabids</taxon>
        <taxon>Fabales</taxon>
        <taxon>Fabaceae</taxon>
        <taxon>Papilionoideae</taxon>
        <taxon>50 kb inversion clade</taxon>
        <taxon>genistoids sensu lato</taxon>
        <taxon>core genistoids</taxon>
        <taxon>Genisteae</taxon>
        <taxon>Lupinus</taxon>
    </lineage>
</organism>
<reference evidence="8 9" key="1">
    <citation type="submission" date="2024-03" db="EMBL/GenBank/DDBJ databases">
        <authorList>
            <person name="Martinez-Hernandez J."/>
        </authorList>
    </citation>
    <scope>NUCLEOTIDE SEQUENCE [LARGE SCALE GENOMIC DNA]</scope>
</reference>
<dbReference type="AlphaFoldDB" id="A0AAV1WFU3"/>
<evidence type="ECO:0000256" key="2">
    <source>
        <dbReference type="ARBA" id="ARBA00004191"/>
    </source>
</evidence>
<evidence type="ECO:0000313" key="8">
    <source>
        <dbReference type="EMBL" id="CAL0308235.1"/>
    </source>
</evidence>